<organism evidence="2 3">
    <name type="scientific">Bradyrhizobium ivorense</name>
    <dbReference type="NCBI Taxonomy" id="2511166"/>
    <lineage>
        <taxon>Bacteria</taxon>
        <taxon>Pseudomonadati</taxon>
        <taxon>Pseudomonadota</taxon>
        <taxon>Alphaproteobacteria</taxon>
        <taxon>Hyphomicrobiales</taxon>
        <taxon>Nitrobacteraceae</taxon>
        <taxon>Bradyrhizobium</taxon>
    </lineage>
</organism>
<dbReference type="InterPro" id="IPR036700">
    <property type="entry name" value="BOBF_sf"/>
</dbReference>
<accession>A0A508TZN3</accession>
<reference evidence="2" key="1">
    <citation type="submission" date="2019-02" db="EMBL/GenBank/DDBJ databases">
        <authorList>
            <person name="Pothier F.J."/>
        </authorList>
    </citation>
    <scope>NUCLEOTIDE SEQUENCE</scope>
    <source>
        <strain evidence="2">CI-1B</strain>
    </source>
</reference>
<evidence type="ECO:0000313" key="3">
    <source>
        <dbReference type="Proteomes" id="UP000328092"/>
    </source>
</evidence>
<evidence type="ECO:0008006" key="4">
    <source>
        <dbReference type="Google" id="ProtNLM"/>
    </source>
</evidence>
<feature type="compositionally biased region" description="Pro residues" evidence="1">
    <location>
        <begin position="142"/>
        <end position="207"/>
    </location>
</feature>
<sequence length="207" mass="21033">MTESDAQRDASPSLPGRRQTRHHGLLAGAALAVLAAGAAAGAGGVRVAQNWQPRSIMLLRPTAIERLQSGPSAVRGNVAEIFGHLFVVEDGSGRALVDLGPRGDNADVVTKGETVTIQGMFDQGIIHAQIVSHADGRTEAFGPPPHPPRGAPPPPPRADAPPTPPPPGAPPPPPRADAPLPPPPGAPPPPPRADAPPPPPPPGLKAL</sequence>
<dbReference type="SUPFAM" id="SSF101756">
    <property type="entry name" value="Hypothetical protein YgiW"/>
    <property type="match status" value="1"/>
</dbReference>
<feature type="region of interest" description="Disordered" evidence="1">
    <location>
        <begin position="136"/>
        <end position="207"/>
    </location>
</feature>
<protein>
    <recommendedName>
        <fullName evidence="4">Bacterial OB-fold domain-containing protein</fullName>
    </recommendedName>
</protein>
<keyword evidence="3" id="KW-1185">Reference proteome</keyword>
<dbReference type="AlphaFoldDB" id="A0A508TZN3"/>
<name>A0A508TZN3_9BRAD</name>
<dbReference type="EMBL" id="CAADFC020000033">
    <property type="protein sequence ID" value="VIO79542.1"/>
    <property type="molecule type" value="Genomic_DNA"/>
</dbReference>
<gene>
    <name evidence="2" type="ORF">CI1B_78750</name>
</gene>
<comment type="caution">
    <text evidence="2">The sequence shown here is derived from an EMBL/GenBank/DDBJ whole genome shotgun (WGS) entry which is preliminary data.</text>
</comment>
<evidence type="ECO:0000313" key="2">
    <source>
        <dbReference type="EMBL" id="VIO79542.1"/>
    </source>
</evidence>
<proteinExistence type="predicted"/>
<dbReference type="Proteomes" id="UP000328092">
    <property type="component" value="Unassembled WGS sequence"/>
</dbReference>
<evidence type="ECO:0000256" key="1">
    <source>
        <dbReference type="SAM" id="MobiDB-lite"/>
    </source>
</evidence>